<proteinExistence type="inferred from homology"/>
<dbReference type="InterPro" id="IPR007007">
    <property type="entry name" value="Ninjurin"/>
</dbReference>
<reference evidence="8" key="1">
    <citation type="submission" date="2021-02" db="EMBL/GenBank/DDBJ databases">
        <authorList>
            <person name="Nowell W R."/>
        </authorList>
    </citation>
    <scope>NUCLEOTIDE SEQUENCE</scope>
</reference>
<name>A0A816TKM6_9BILA</name>
<dbReference type="GO" id="GO:0016020">
    <property type="term" value="C:membrane"/>
    <property type="evidence" value="ECO:0007669"/>
    <property type="project" value="UniProtKB-SubCell"/>
</dbReference>
<keyword evidence="5 7" id="KW-1133">Transmembrane helix</keyword>
<organism evidence="8 9">
    <name type="scientific">Rotaria magnacalcarata</name>
    <dbReference type="NCBI Taxonomy" id="392030"/>
    <lineage>
        <taxon>Eukaryota</taxon>
        <taxon>Metazoa</taxon>
        <taxon>Spiralia</taxon>
        <taxon>Gnathifera</taxon>
        <taxon>Rotifera</taxon>
        <taxon>Eurotatoria</taxon>
        <taxon>Bdelloidea</taxon>
        <taxon>Philodinida</taxon>
        <taxon>Philodinidae</taxon>
        <taxon>Rotaria</taxon>
    </lineage>
</organism>
<dbReference type="PANTHER" id="PTHR12316:SF17">
    <property type="entry name" value="NINJURIN C, ISOFORM D"/>
    <property type="match status" value="1"/>
</dbReference>
<dbReference type="Proteomes" id="UP000663887">
    <property type="component" value="Unassembled WGS sequence"/>
</dbReference>
<evidence type="ECO:0000256" key="6">
    <source>
        <dbReference type="ARBA" id="ARBA00023136"/>
    </source>
</evidence>
<dbReference type="GO" id="GO:0007155">
    <property type="term" value="P:cell adhesion"/>
    <property type="evidence" value="ECO:0007669"/>
    <property type="project" value="UniProtKB-KW"/>
</dbReference>
<dbReference type="EMBL" id="CAJNRG010007794">
    <property type="protein sequence ID" value="CAF2097861.1"/>
    <property type="molecule type" value="Genomic_DNA"/>
</dbReference>
<comment type="caution">
    <text evidence="8">The sequence shown here is derived from an EMBL/GenBank/DDBJ whole genome shotgun (WGS) entry which is preliminary data.</text>
</comment>
<evidence type="ECO:0000313" key="8">
    <source>
        <dbReference type="EMBL" id="CAF2097861.1"/>
    </source>
</evidence>
<evidence type="ECO:0000256" key="5">
    <source>
        <dbReference type="ARBA" id="ARBA00022989"/>
    </source>
</evidence>
<keyword evidence="6 7" id="KW-0472">Membrane</keyword>
<comment type="similarity">
    <text evidence="2">Belongs to the ninjurin family.</text>
</comment>
<feature type="transmembrane region" description="Helical" evidence="7">
    <location>
        <begin position="134"/>
        <end position="159"/>
    </location>
</feature>
<feature type="transmembrane region" description="Helical" evidence="7">
    <location>
        <begin position="6"/>
        <end position="32"/>
    </location>
</feature>
<protein>
    <recommendedName>
        <fullName evidence="10">Ninjurin-2</fullName>
    </recommendedName>
</protein>
<evidence type="ECO:0000256" key="1">
    <source>
        <dbReference type="ARBA" id="ARBA00004141"/>
    </source>
</evidence>
<dbReference type="GO" id="GO:0042246">
    <property type="term" value="P:tissue regeneration"/>
    <property type="evidence" value="ECO:0007669"/>
    <property type="project" value="InterPro"/>
</dbReference>
<accession>A0A816TKM6</accession>
<evidence type="ECO:0000256" key="7">
    <source>
        <dbReference type="SAM" id="Phobius"/>
    </source>
</evidence>
<keyword evidence="3 7" id="KW-0812">Transmembrane</keyword>
<comment type="subcellular location">
    <subcellularLocation>
        <location evidence="1">Membrane</location>
        <topology evidence="1">Multi-pass membrane protein</topology>
    </subcellularLocation>
</comment>
<keyword evidence="4" id="KW-0130">Cell adhesion</keyword>
<evidence type="ECO:0008006" key="10">
    <source>
        <dbReference type="Google" id="ProtNLM"/>
    </source>
</evidence>
<dbReference type="Pfam" id="PF04923">
    <property type="entry name" value="Ninjurin"/>
    <property type="match status" value="1"/>
</dbReference>
<sequence length="215" mass="24143">MQELRMFFFIFILVFYVNSQGDLFIICLLSPIRYYHKRFIFHIIYFVYAVEYIANKRGYIVKEFIINNKIMPKSNMAFEDTDDDPSKLDQGKTTVNSYATKKTVAISNLEIALLATNAVQLKTLLGNKANKDTLWAVGLGLVCASIVFQVVNACVLVLLGTDDIGKKQRQHRLISLNNFSLIISLLITVINVVLSVIVAVEPAILSQSLNSTNAV</sequence>
<evidence type="ECO:0000256" key="2">
    <source>
        <dbReference type="ARBA" id="ARBA00008141"/>
    </source>
</evidence>
<dbReference type="PANTHER" id="PTHR12316">
    <property type="entry name" value="NINJURIN-RELATED"/>
    <property type="match status" value="1"/>
</dbReference>
<feature type="transmembrane region" description="Helical" evidence="7">
    <location>
        <begin position="39"/>
        <end position="55"/>
    </location>
</feature>
<evidence type="ECO:0000313" key="9">
    <source>
        <dbReference type="Proteomes" id="UP000663887"/>
    </source>
</evidence>
<dbReference type="AlphaFoldDB" id="A0A816TKM6"/>
<evidence type="ECO:0000256" key="4">
    <source>
        <dbReference type="ARBA" id="ARBA00022889"/>
    </source>
</evidence>
<gene>
    <name evidence="8" type="ORF">XDN619_LOCUS18050</name>
</gene>
<feature type="transmembrane region" description="Helical" evidence="7">
    <location>
        <begin position="179"/>
        <end position="200"/>
    </location>
</feature>
<evidence type="ECO:0000256" key="3">
    <source>
        <dbReference type="ARBA" id="ARBA00022692"/>
    </source>
</evidence>